<comment type="caution">
    <text evidence="7">The sequence shown here is derived from an EMBL/GenBank/DDBJ whole genome shotgun (WGS) entry which is preliminary data.</text>
</comment>
<dbReference type="EMBL" id="LDJL01000011">
    <property type="protein sequence ID" value="KRG68819.1"/>
    <property type="molecule type" value="Genomic_DNA"/>
</dbReference>
<evidence type="ECO:0000256" key="1">
    <source>
        <dbReference type="ARBA" id="ARBA00006926"/>
    </source>
</evidence>
<reference evidence="7 8" key="1">
    <citation type="submission" date="2015-05" db="EMBL/GenBank/DDBJ databases">
        <title>Genome sequencing and analysis of members of genus Stenotrophomonas.</title>
        <authorList>
            <person name="Patil P.P."/>
            <person name="Midha S."/>
            <person name="Patil P.B."/>
        </authorList>
    </citation>
    <scope>NUCLEOTIDE SEQUENCE [LARGE SCALE GENOMIC DNA]</scope>
    <source>
        <strain evidence="7 8">DSM 21858</strain>
    </source>
</reference>
<dbReference type="GO" id="GO:0004601">
    <property type="term" value="F:peroxidase activity"/>
    <property type="evidence" value="ECO:0007669"/>
    <property type="project" value="UniProtKB-KW"/>
</dbReference>
<proteinExistence type="inferred from homology"/>
<dbReference type="SUPFAM" id="SSF52833">
    <property type="entry name" value="Thioredoxin-like"/>
    <property type="match status" value="1"/>
</dbReference>
<dbReference type="PATRIC" id="fig|344882.3.peg.374"/>
<keyword evidence="2 5" id="KW-0575">Peroxidase</keyword>
<keyword evidence="8" id="KW-1185">Reference proteome</keyword>
<protein>
    <recommendedName>
        <fullName evidence="5">Glutathione peroxidase</fullName>
    </recommendedName>
</protein>
<dbReference type="PROSITE" id="PS00460">
    <property type="entry name" value="GLUTATHIONE_PEROXID_1"/>
    <property type="match status" value="1"/>
</dbReference>
<evidence type="ECO:0000313" key="7">
    <source>
        <dbReference type="EMBL" id="KRG68819.1"/>
    </source>
</evidence>
<dbReference type="InterPro" id="IPR036249">
    <property type="entry name" value="Thioredoxin-like_sf"/>
</dbReference>
<evidence type="ECO:0000256" key="5">
    <source>
        <dbReference type="RuleBase" id="RU000499"/>
    </source>
</evidence>
<name>A0A0R0CU77_9GAMM</name>
<sequence length="166" mass="18341">MSSAFDFSATDIDGHPQVLSQYGGQVLLIVNVASRCGFTSQYEGLQSLWQQYRGQGLVVLGFPCDQFGHQEPGSEADIQQFCSLTYAVDFPMFAKIEVNGDNAHPLWKWLKQQKSGILGLSAIKWNFSKFLIGRDGQVIARYAPTDKPQSLAADIEQALARPISPK</sequence>
<evidence type="ECO:0000259" key="6">
    <source>
        <dbReference type="PROSITE" id="PS51352"/>
    </source>
</evidence>
<dbReference type="OrthoDB" id="9785502at2"/>
<dbReference type="AlphaFoldDB" id="A0A0R0CU77"/>
<evidence type="ECO:0000256" key="2">
    <source>
        <dbReference type="ARBA" id="ARBA00022559"/>
    </source>
</evidence>
<dbReference type="PIRSF" id="PIRSF000303">
    <property type="entry name" value="Glutathion_perox"/>
    <property type="match status" value="1"/>
</dbReference>
<dbReference type="InterPro" id="IPR000889">
    <property type="entry name" value="Glutathione_peroxidase"/>
</dbReference>
<dbReference type="RefSeq" id="WP_057658645.1">
    <property type="nucleotide sequence ID" value="NZ_LDJL01000011.1"/>
</dbReference>
<dbReference type="Proteomes" id="UP000052052">
    <property type="component" value="Unassembled WGS sequence"/>
</dbReference>
<dbReference type="InterPro" id="IPR013766">
    <property type="entry name" value="Thioredoxin_domain"/>
</dbReference>
<organism evidence="7 8">
    <name type="scientific">Pseudoxanthomonas dokdonensis</name>
    <dbReference type="NCBI Taxonomy" id="344882"/>
    <lineage>
        <taxon>Bacteria</taxon>
        <taxon>Pseudomonadati</taxon>
        <taxon>Pseudomonadota</taxon>
        <taxon>Gammaproteobacteria</taxon>
        <taxon>Lysobacterales</taxon>
        <taxon>Lysobacteraceae</taxon>
        <taxon>Pseudoxanthomonas</taxon>
    </lineage>
</organism>
<dbReference type="InterPro" id="IPR029759">
    <property type="entry name" value="GPX_AS"/>
</dbReference>
<dbReference type="PANTHER" id="PTHR11592">
    <property type="entry name" value="GLUTATHIONE PEROXIDASE"/>
    <property type="match status" value="1"/>
</dbReference>
<dbReference type="PANTHER" id="PTHR11592:SF78">
    <property type="entry name" value="GLUTATHIONE PEROXIDASE"/>
    <property type="match status" value="1"/>
</dbReference>
<comment type="similarity">
    <text evidence="1 5">Belongs to the glutathione peroxidase family.</text>
</comment>
<dbReference type="Pfam" id="PF00255">
    <property type="entry name" value="GSHPx"/>
    <property type="match status" value="1"/>
</dbReference>
<accession>A0A0R0CU77</accession>
<feature type="domain" description="Thioredoxin" evidence="6">
    <location>
        <begin position="1"/>
        <end position="160"/>
    </location>
</feature>
<evidence type="ECO:0000313" key="8">
    <source>
        <dbReference type="Proteomes" id="UP000052052"/>
    </source>
</evidence>
<gene>
    <name evidence="7" type="ORF">ABB29_10030</name>
</gene>
<feature type="active site" evidence="4">
    <location>
        <position position="36"/>
    </location>
</feature>
<keyword evidence="3 5" id="KW-0560">Oxidoreductase</keyword>
<evidence type="ECO:0000256" key="3">
    <source>
        <dbReference type="ARBA" id="ARBA00023002"/>
    </source>
</evidence>
<evidence type="ECO:0000256" key="4">
    <source>
        <dbReference type="PIRSR" id="PIRSR000303-1"/>
    </source>
</evidence>
<dbReference type="GO" id="GO:0034599">
    <property type="term" value="P:cellular response to oxidative stress"/>
    <property type="evidence" value="ECO:0007669"/>
    <property type="project" value="TreeGrafter"/>
</dbReference>
<dbReference type="STRING" id="344882.ABB29_10030"/>
<dbReference type="PRINTS" id="PR01011">
    <property type="entry name" value="GLUTPROXDASE"/>
</dbReference>
<dbReference type="FunFam" id="3.40.30.10:FF:000010">
    <property type="entry name" value="Glutathione peroxidase"/>
    <property type="match status" value="1"/>
</dbReference>
<dbReference type="PROSITE" id="PS51352">
    <property type="entry name" value="THIOREDOXIN_2"/>
    <property type="match status" value="1"/>
</dbReference>
<dbReference type="PROSITE" id="PS51355">
    <property type="entry name" value="GLUTATHIONE_PEROXID_3"/>
    <property type="match status" value="1"/>
</dbReference>
<dbReference type="CDD" id="cd00340">
    <property type="entry name" value="GSH_Peroxidase"/>
    <property type="match status" value="1"/>
</dbReference>
<dbReference type="Gene3D" id="3.40.30.10">
    <property type="entry name" value="Glutaredoxin"/>
    <property type="match status" value="1"/>
</dbReference>